<proteinExistence type="predicted"/>
<organism evidence="1 2">
    <name type="scientific">Mus spicilegus</name>
    <name type="common">Mound-building mouse</name>
    <dbReference type="NCBI Taxonomy" id="10103"/>
    <lineage>
        <taxon>Eukaryota</taxon>
        <taxon>Metazoa</taxon>
        <taxon>Chordata</taxon>
        <taxon>Craniata</taxon>
        <taxon>Vertebrata</taxon>
        <taxon>Euteleostomi</taxon>
        <taxon>Mammalia</taxon>
        <taxon>Eutheria</taxon>
        <taxon>Euarchontoglires</taxon>
        <taxon>Glires</taxon>
        <taxon>Rodentia</taxon>
        <taxon>Myomorpha</taxon>
        <taxon>Muroidea</taxon>
        <taxon>Muridae</taxon>
        <taxon>Murinae</taxon>
        <taxon>Mus</taxon>
        <taxon>Mus</taxon>
    </lineage>
</organism>
<sequence length="108" mass="12167">MALKKLLAIPKDGYLLLLDCDDEEDDINFLEEAHSEENVSFSVEWQRLASSVETPIDNRNLLSGGQQDGNASKLDLMEGTRYLMLCIDVALPIFSVILIRLVKEIENL</sequence>
<dbReference type="Proteomes" id="UP000694415">
    <property type="component" value="Unplaced"/>
</dbReference>
<dbReference type="GeneTree" id="ENSGT00390000000062"/>
<dbReference type="AlphaFoldDB" id="A0A8C6I0F6"/>
<reference evidence="1" key="2">
    <citation type="submission" date="2025-09" db="UniProtKB">
        <authorList>
            <consortium name="Ensembl"/>
        </authorList>
    </citation>
    <scope>IDENTIFICATION</scope>
</reference>
<reference evidence="1" key="1">
    <citation type="submission" date="2025-08" db="UniProtKB">
        <authorList>
            <consortium name="Ensembl"/>
        </authorList>
    </citation>
    <scope>IDENTIFICATION</scope>
</reference>
<evidence type="ECO:0000313" key="1">
    <source>
        <dbReference type="Ensembl" id="ENSMSIP00000028670.1"/>
    </source>
</evidence>
<name>A0A8C6I0F6_MUSSI</name>
<accession>A0A8C6I0F6</accession>
<keyword evidence="2" id="KW-1185">Reference proteome</keyword>
<protein>
    <submittedName>
        <fullName evidence="1">Uncharacterized protein</fullName>
    </submittedName>
</protein>
<dbReference type="Ensembl" id="ENSMSIT00000036146.1">
    <property type="protein sequence ID" value="ENSMSIP00000028670.1"/>
    <property type="gene ID" value="ENSMSIG00000024105.1"/>
</dbReference>
<evidence type="ECO:0000313" key="2">
    <source>
        <dbReference type="Proteomes" id="UP000694415"/>
    </source>
</evidence>